<dbReference type="KEGG" id="seo:STM14_4088"/>
<organism evidence="2 3">
    <name type="scientific">Salmonella typhimurium (strain 14028s / SGSC 2262)</name>
    <dbReference type="NCBI Taxonomy" id="588858"/>
    <lineage>
        <taxon>Bacteria</taxon>
        <taxon>Pseudomonadati</taxon>
        <taxon>Pseudomonadota</taxon>
        <taxon>Gammaproteobacteria</taxon>
        <taxon>Enterobacterales</taxon>
        <taxon>Enterobacteriaceae</taxon>
        <taxon>Salmonella</taxon>
    </lineage>
</organism>
<name>A0A0F6B7I6_SALT1</name>
<keyword evidence="3" id="KW-1185">Reference proteome</keyword>
<feature type="transmembrane region" description="Helical" evidence="1">
    <location>
        <begin position="6"/>
        <end position="23"/>
    </location>
</feature>
<keyword evidence="1" id="KW-0812">Transmembrane</keyword>
<dbReference type="Proteomes" id="UP000002695">
    <property type="component" value="Chromosome"/>
</dbReference>
<proteinExistence type="predicted"/>
<protein>
    <submittedName>
        <fullName evidence="2">Uncharacterized protein</fullName>
    </submittedName>
</protein>
<dbReference type="EMBL" id="CP001363">
    <property type="protein sequence ID" value="ACY90484.1"/>
    <property type="molecule type" value="Genomic_DNA"/>
</dbReference>
<gene>
    <name evidence="2" type="ordered locus">STM14_4088</name>
</gene>
<accession>A0A0F6B7I6</accession>
<reference evidence="2 3" key="1">
    <citation type="journal article" date="2010" name="J. Bacteriol.">
        <title>Short-term signatures of evolutionary change in the Salmonella enterica serovar typhimurium 14028 genome.</title>
        <authorList>
            <person name="Jarvik T."/>
            <person name="Smillie C."/>
            <person name="Groisman E.A."/>
            <person name="Ochman H."/>
        </authorList>
    </citation>
    <scope>NUCLEOTIDE SEQUENCE [LARGE SCALE GENOMIC DNA]</scope>
    <source>
        <strain evidence="3">14028s / SGSC 2262</strain>
    </source>
</reference>
<evidence type="ECO:0000256" key="1">
    <source>
        <dbReference type="SAM" id="Phobius"/>
    </source>
</evidence>
<keyword evidence="1" id="KW-1133">Transmembrane helix</keyword>
<feature type="transmembrane region" description="Helical" evidence="1">
    <location>
        <begin position="35"/>
        <end position="52"/>
    </location>
</feature>
<keyword evidence="1" id="KW-0472">Membrane</keyword>
<sequence>MCFINLFVFIIDLAILCEIKIAVSRLTKKDMIKLFFVLSILSAYLSFLWSRIS</sequence>
<evidence type="ECO:0000313" key="2">
    <source>
        <dbReference type="EMBL" id="ACY90484.1"/>
    </source>
</evidence>
<dbReference type="HOGENOM" id="CLU_3066060_0_0_6"/>
<dbReference type="AlphaFoldDB" id="A0A0F6B7I6"/>
<evidence type="ECO:0000313" key="3">
    <source>
        <dbReference type="Proteomes" id="UP000002695"/>
    </source>
</evidence>